<accession>A0ABD6F3U8</accession>
<feature type="region of interest" description="Disordered" evidence="1">
    <location>
        <begin position="78"/>
        <end position="115"/>
    </location>
</feature>
<dbReference type="AlphaFoldDB" id="A0ABD6F3U8"/>
<gene>
    <name evidence="2" type="ORF">AB6A40_011281</name>
</gene>
<protein>
    <submittedName>
        <fullName evidence="2">Uncharacterized protein</fullName>
    </submittedName>
</protein>
<reference evidence="2 3" key="1">
    <citation type="submission" date="2024-08" db="EMBL/GenBank/DDBJ databases">
        <title>Gnathostoma spinigerum genome.</title>
        <authorList>
            <person name="Gonzalez-Bertolin B."/>
            <person name="Monzon S."/>
            <person name="Zaballos A."/>
            <person name="Jimenez P."/>
            <person name="Dekumyoy P."/>
            <person name="Varona S."/>
            <person name="Cuesta I."/>
            <person name="Sumanam S."/>
            <person name="Adisakwattana P."/>
            <person name="Gasser R.B."/>
            <person name="Hernandez-Gonzalez A."/>
            <person name="Young N.D."/>
            <person name="Perteguer M.J."/>
        </authorList>
    </citation>
    <scope>NUCLEOTIDE SEQUENCE [LARGE SCALE GENOMIC DNA]</scope>
    <source>
        <strain evidence="2">AL3</strain>
        <tissue evidence="2">Liver</tissue>
    </source>
</reference>
<proteinExistence type="predicted"/>
<organism evidence="2 3">
    <name type="scientific">Gnathostoma spinigerum</name>
    <dbReference type="NCBI Taxonomy" id="75299"/>
    <lineage>
        <taxon>Eukaryota</taxon>
        <taxon>Metazoa</taxon>
        <taxon>Ecdysozoa</taxon>
        <taxon>Nematoda</taxon>
        <taxon>Chromadorea</taxon>
        <taxon>Rhabditida</taxon>
        <taxon>Spirurina</taxon>
        <taxon>Gnathostomatomorpha</taxon>
        <taxon>Gnathostomatoidea</taxon>
        <taxon>Gnathostomatidae</taxon>
        <taxon>Gnathostoma</taxon>
    </lineage>
</organism>
<feature type="compositionally biased region" description="Basic and acidic residues" evidence="1">
    <location>
        <begin position="1"/>
        <end position="19"/>
    </location>
</feature>
<evidence type="ECO:0000313" key="2">
    <source>
        <dbReference type="EMBL" id="MFH4984572.1"/>
    </source>
</evidence>
<dbReference type="EMBL" id="JBGFUD010018806">
    <property type="protein sequence ID" value="MFH4984572.1"/>
    <property type="molecule type" value="Genomic_DNA"/>
</dbReference>
<name>A0ABD6F3U8_9BILA</name>
<keyword evidence="3" id="KW-1185">Reference proteome</keyword>
<feature type="region of interest" description="Disordered" evidence="1">
    <location>
        <begin position="1"/>
        <end position="24"/>
    </location>
</feature>
<dbReference type="Proteomes" id="UP001608902">
    <property type="component" value="Unassembled WGS sequence"/>
</dbReference>
<comment type="caution">
    <text evidence="2">The sequence shown here is derived from an EMBL/GenBank/DDBJ whole genome shotgun (WGS) entry which is preliminary data.</text>
</comment>
<evidence type="ECO:0000256" key="1">
    <source>
        <dbReference type="SAM" id="MobiDB-lite"/>
    </source>
</evidence>
<evidence type="ECO:0000313" key="3">
    <source>
        <dbReference type="Proteomes" id="UP001608902"/>
    </source>
</evidence>
<sequence length="159" mass="19104">MKRAIEELKRQKEMKETEKQPQSVVPKINDLRQEEQKLRQRLEEHIGDVNAEICEAKLAERLETIEVKEKPVYLGEQLVKEGEKDTNQTKGYKEELEEQIEQRQRQSQKDREYSYDEANRINFVAAKAYAEEREERKERQRVEQEQLREFNKLQVGQAN</sequence>